<protein>
    <submittedName>
        <fullName evidence="1">Uncharacterized protein</fullName>
    </submittedName>
</protein>
<evidence type="ECO:0000313" key="2">
    <source>
        <dbReference type="Proteomes" id="UP000028533"/>
    </source>
</evidence>
<dbReference type="EMBL" id="JFDO01000003">
    <property type="protein sequence ID" value="KEZ20988.1"/>
    <property type="molecule type" value="Genomic_DNA"/>
</dbReference>
<dbReference type="AlphaFoldDB" id="A0A084ESP6"/>
<name>A0A084ESP6_MYCCA</name>
<proteinExistence type="predicted"/>
<reference evidence="1 2" key="1">
    <citation type="submission" date="2014-02" db="EMBL/GenBank/DDBJ databases">
        <title>Genome sequence of Mycoplasma capricolum subsp. capricolum strain 14232.</title>
        <authorList>
            <person name="Sirand-Pugnet P."/>
            <person name="Breton M."/>
            <person name="Dordet-Frisoni E."/>
            <person name="Baranowski E."/>
            <person name="Barre A."/>
            <person name="Couture C."/>
            <person name="Dupuy V."/>
            <person name="Gaurivaud P."/>
            <person name="Jacob D."/>
            <person name="Lemaitre C."/>
            <person name="Manso-Silvan L."/>
            <person name="Nikolski M."/>
            <person name="Nouvel L.-X."/>
            <person name="Poumarat F."/>
            <person name="Tardy F."/>
            <person name="Thebault P."/>
            <person name="Theil S."/>
            <person name="Citti C."/>
            <person name="Thiaucourt F."/>
            <person name="Blanchard A."/>
        </authorList>
    </citation>
    <scope>NUCLEOTIDE SEQUENCE [LARGE SCALE GENOMIC DNA]</scope>
    <source>
        <strain evidence="1 2">14232</strain>
    </source>
</reference>
<organism evidence="1 2">
    <name type="scientific">Mycoplasma capricolum subsp. capricolum 14232</name>
    <dbReference type="NCBI Taxonomy" id="1188238"/>
    <lineage>
        <taxon>Bacteria</taxon>
        <taxon>Bacillati</taxon>
        <taxon>Mycoplasmatota</taxon>
        <taxon>Mollicutes</taxon>
        <taxon>Mycoplasmataceae</taxon>
        <taxon>Mycoplasma</taxon>
    </lineage>
</organism>
<sequence>MFKYDYSFLKILVDELYSISQESGKLTNEFSKKAIEQWLKKPEIPAFRKWVDEMYSDVIPTFVMADFKRYIKRDFYEIFIIELHQLLNVFDHFSTFYTKIDNKSGFLKETGIDLNIKEAYIAYTKAALPDFLKELYDLKIVVDIADFKEVQKTLINKITKALKFEDEEKYMDYIYMLDETISDFMEDINEDGFLVYPEQLEEANKFLKFLIIFQSFIYYSILLFETLEFEQLASIGIYDYDNKLYYSERMERLDWDRNFDDYMTGKK</sequence>
<accession>A0A084ESP6</accession>
<dbReference type="Proteomes" id="UP000028533">
    <property type="component" value="Unassembled WGS sequence"/>
</dbReference>
<comment type="caution">
    <text evidence="1">The sequence shown here is derived from an EMBL/GenBank/DDBJ whole genome shotgun (WGS) entry which is preliminary data.</text>
</comment>
<dbReference type="RefSeq" id="WP_036430978.1">
    <property type="nucleotide sequence ID" value="NZ_JFDO01000003.1"/>
</dbReference>
<evidence type="ECO:0000313" key="1">
    <source>
        <dbReference type="EMBL" id="KEZ20988.1"/>
    </source>
</evidence>
<gene>
    <name evidence="1" type="ORF">MCAPa_0580</name>
</gene>